<protein>
    <submittedName>
        <fullName evidence="2">Asp/Glu/hydantoin racemase</fullName>
    </submittedName>
</protein>
<dbReference type="PANTHER" id="PTHR28047">
    <property type="entry name" value="PROTEIN DCG1"/>
    <property type="match status" value="1"/>
</dbReference>
<dbReference type="GO" id="GO:0047661">
    <property type="term" value="F:amino-acid racemase activity"/>
    <property type="evidence" value="ECO:0007669"/>
    <property type="project" value="InterPro"/>
</dbReference>
<dbReference type="InterPro" id="IPR015942">
    <property type="entry name" value="Asp/Glu/hydantoin_racemase"/>
</dbReference>
<reference evidence="2 3" key="1">
    <citation type="submission" date="2019-03" db="EMBL/GenBank/DDBJ databases">
        <title>Genomic Encyclopedia of Type Strains, Phase IV (KMG-IV): sequencing the most valuable type-strain genomes for metagenomic binning, comparative biology and taxonomic classification.</title>
        <authorList>
            <person name="Goeker M."/>
        </authorList>
    </citation>
    <scope>NUCLEOTIDE SEQUENCE [LARGE SCALE GENOMIC DNA]</scope>
    <source>
        <strain evidence="2 3">DSM 2286</strain>
    </source>
</reference>
<dbReference type="PANTHER" id="PTHR28047:SF5">
    <property type="entry name" value="PROTEIN DCG1"/>
    <property type="match status" value="1"/>
</dbReference>
<organism evidence="2 3">
    <name type="scientific">Azotobacter chroococcum</name>
    <dbReference type="NCBI Taxonomy" id="353"/>
    <lineage>
        <taxon>Bacteria</taxon>
        <taxon>Pseudomonadati</taxon>
        <taxon>Pseudomonadota</taxon>
        <taxon>Gammaproteobacteria</taxon>
        <taxon>Pseudomonadales</taxon>
        <taxon>Pseudomonadaceae</taxon>
        <taxon>Azotobacter</taxon>
    </lineage>
</organism>
<dbReference type="AlphaFoldDB" id="A0A4R1PJC3"/>
<evidence type="ECO:0000313" key="2">
    <source>
        <dbReference type="EMBL" id="TCL29588.1"/>
    </source>
</evidence>
<gene>
    <name evidence="2" type="ORF">EV691_11632</name>
</gene>
<dbReference type="InterPro" id="IPR053714">
    <property type="entry name" value="Iso_Racemase_Enz_sf"/>
</dbReference>
<dbReference type="Gene3D" id="3.40.50.12500">
    <property type="match status" value="1"/>
</dbReference>
<evidence type="ECO:0000313" key="3">
    <source>
        <dbReference type="Proteomes" id="UP000295169"/>
    </source>
</evidence>
<comment type="similarity">
    <text evidence="1">Belongs to the HyuE racemase family.</text>
</comment>
<dbReference type="Proteomes" id="UP000295169">
    <property type="component" value="Unassembled WGS sequence"/>
</dbReference>
<accession>A0A4R1PJC3</accession>
<dbReference type="RefSeq" id="WP_131297556.1">
    <property type="nucleotide sequence ID" value="NZ_JBHLST010000014.1"/>
</dbReference>
<sequence>MNAPIRIAVLVPAATDAYNARILQAIDPVVPADVQVEIRAIATGHPCIENRTNWLQNGMPVVELARQLEQEGFDGIWLTDFDMCGVEAAREVIDIPIVGGFPTSAFSALALSQRFSIITVLQSTLAMQRGHVLSYGLSESFASIRAVDCNVADLGNLDVVVARTFEQALKAVREDGAQSLLLGCTGFVDVAGRVATLLEETLGSYVPVIDPNQAGFGFLVSLVRMKLRPSRLTYSKITTF</sequence>
<name>A0A4R1PJC3_9GAMM</name>
<dbReference type="InterPro" id="IPR011060">
    <property type="entry name" value="RibuloseP-bd_barrel"/>
</dbReference>
<dbReference type="SUPFAM" id="SSF51366">
    <property type="entry name" value="Ribulose-phoshate binding barrel"/>
    <property type="match status" value="1"/>
</dbReference>
<comment type="caution">
    <text evidence="2">The sequence shown here is derived from an EMBL/GenBank/DDBJ whole genome shotgun (WGS) entry which is preliminary data.</text>
</comment>
<evidence type="ECO:0000256" key="1">
    <source>
        <dbReference type="ARBA" id="ARBA00038414"/>
    </source>
</evidence>
<dbReference type="Pfam" id="PF01177">
    <property type="entry name" value="Asp_Glu_race"/>
    <property type="match status" value="1"/>
</dbReference>
<proteinExistence type="inferred from homology"/>
<dbReference type="EMBL" id="SMMU01000016">
    <property type="protein sequence ID" value="TCL29588.1"/>
    <property type="molecule type" value="Genomic_DNA"/>
</dbReference>
<dbReference type="InterPro" id="IPR052186">
    <property type="entry name" value="Hydantoin_racemase-like"/>
</dbReference>